<dbReference type="AlphaFoldDB" id="A0A3Q9FPW0"/>
<sequence length="193" mass="21778">MKLLIKYALLVVLMSTFACKPSQTASTKTSVELIDSDLSAYMPKADNKEDTTSTPQDVVISDDNDLPDGYVNSEVDSVLAHLSARDLGGIPVYRILVYSGRDRSRAEDIVYNLRHQFGNYEVELTFEQPNYKVRAGYYFDRLTAHGVHTSIKKKYKSAFLIQEKMNVDEISRRIKRANDAKEAALGSLDEDNK</sequence>
<keyword evidence="1" id="KW-0732">Signal</keyword>
<feature type="chain" id="PRO_5018615515" description="SPOR domain-containing protein" evidence="1">
    <location>
        <begin position="25"/>
        <end position="193"/>
    </location>
</feature>
<gene>
    <name evidence="2" type="ORF">EI427_15860</name>
</gene>
<dbReference type="InterPro" id="IPR036680">
    <property type="entry name" value="SPOR-like_sf"/>
</dbReference>
<dbReference type="RefSeq" id="WP_126616538.1">
    <property type="nucleotide sequence ID" value="NZ_CP034562.1"/>
</dbReference>
<evidence type="ECO:0000256" key="1">
    <source>
        <dbReference type="SAM" id="SignalP"/>
    </source>
</evidence>
<dbReference type="OrthoDB" id="2473397at2"/>
<dbReference type="GO" id="GO:0042834">
    <property type="term" value="F:peptidoglycan binding"/>
    <property type="evidence" value="ECO:0007669"/>
    <property type="project" value="InterPro"/>
</dbReference>
<evidence type="ECO:0008006" key="4">
    <source>
        <dbReference type="Google" id="ProtNLM"/>
    </source>
</evidence>
<dbReference type="EMBL" id="CP034562">
    <property type="protein sequence ID" value="AZQ63646.1"/>
    <property type="molecule type" value="Genomic_DNA"/>
</dbReference>
<dbReference type="Gene3D" id="3.30.70.1070">
    <property type="entry name" value="Sporulation related repeat"/>
    <property type="match status" value="1"/>
</dbReference>
<keyword evidence="3" id="KW-1185">Reference proteome</keyword>
<protein>
    <recommendedName>
        <fullName evidence="4">SPOR domain-containing protein</fullName>
    </recommendedName>
</protein>
<proteinExistence type="predicted"/>
<evidence type="ECO:0000313" key="3">
    <source>
        <dbReference type="Proteomes" id="UP000267268"/>
    </source>
</evidence>
<evidence type="ECO:0000313" key="2">
    <source>
        <dbReference type="EMBL" id="AZQ63646.1"/>
    </source>
</evidence>
<name>A0A3Q9FPW0_9BACT</name>
<feature type="signal peptide" evidence="1">
    <location>
        <begin position="1"/>
        <end position="24"/>
    </location>
</feature>
<reference evidence="2 3" key="1">
    <citation type="submission" date="2018-12" db="EMBL/GenBank/DDBJ databases">
        <title>Flammeovirga pectinis sp. nov., isolated from the gut of the Korean scallop, Patinopecten yessoensis.</title>
        <authorList>
            <person name="Bae J.-W."/>
            <person name="Jeong Y.-S."/>
            <person name="Kang W."/>
        </authorList>
    </citation>
    <scope>NUCLEOTIDE SEQUENCE [LARGE SCALE GENOMIC DNA]</scope>
    <source>
        <strain evidence="2 3">L12M1</strain>
    </source>
</reference>
<dbReference type="PROSITE" id="PS51257">
    <property type="entry name" value="PROKAR_LIPOPROTEIN"/>
    <property type="match status" value="1"/>
</dbReference>
<dbReference type="Proteomes" id="UP000267268">
    <property type="component" value="Chromosome 1"/>
</dbReference>
<accession>A0A3Q9FPW0</accession>
<organism evidence="2 3">
    <name type="scientific">Flammeovirga pectinis</name>
    <dbReference type="NCBI Taxonomy" id="2494373"/>
    <lineage>
        <taxon>Bacteria</taxon>
        <taxon>Pseudomonadati</taxon>
        <taxon>Bacteroidota</taxon>
        <taxon>Cytophagia</taxon>
        <taxon>Cytophagales</taxon>
        <taxon>Flammeovirgaceae</taxon>
        <taxon>Flammeovirga</taxon>
    </lineage>
</organism>
<dbReference type="KEGG" id="fll:EI427_15860"/>